<reference evidence="1" key="1">
    <citation type="submission" date="2014-09" db="EMBL/GenBank/DDBJ databases">
        <authorList>
            <person name="Magalhaes I.L.F."/>
            <person name="Oliveira U."/>
            <person name="Santos F.R."/>
            <person name="Vidigal T.H.D.A."/>
            <person name="Brescovit A.D."/>
            <person name="Santos A.J."/>
        </authorList>
    </citation>
    <scope>NUCLEOTIDE SEQUENCE</scope>
    <source>
        <tissue evidence="1">Shoot tissue taken approximately 20 cm above the soil surface</tissue>
    </source>
</reference>
<proteinExistence type="predicted"/>
<organism evidence="1">
    <name type="scientific">Arundo donax</name>
    <name type="common">Giant reed</name>
    <name type="synonym">Donax arundinaceus</name>
    <dbReference type="NCBI Taxonomy" id="35708"/>
    <lineage>
        <taxon>Eukaryota</taxon>
        <taxon>Viridiplantae</taxon>
        <taxon>Streptophyta</taxon>
        <taxon>Embryophyta</taxon>
        <taxon>Tracheophyta</taxon>
        <taxon>Spermatophyta</taxon>
        <taxon>Magnoliopsida</taxon>
        <taxon>Liliopsida</taxon>
        <taxon>Poales</taxon>
        <taxon>Poaceae</taxon>
        <taxon>PACMAD clade</taxon>
        <taxon>Arundinoideae</taxon>
        <taxon>Arundineae</taxon>
        <taxon>Arundo</taxon>
    </lineage>
</organism>
<dbReference type="AlphaFoldDB" id="A0A0A9EHU9"/>
<evidence type="ECO:0000313" key="1">
    <source>
        <dbReference type="EMBL" id="JAD99636.1"/>
    </source>
</evidence>
<reference evidence="1" key="2">
    <citation type="journal article" date="2015" name="Data Brief">
        <title>Shoot transcriptome of the giant reed, Arundo donax.</title>
        <authorList>
            <person name="Barrero R.A."/>
            <person name="Guerrero F.D."/>
            <person name="Moolhuijzen P."/>
            <person name="Goolsby J.A."/>
            <person name="Tidwell J."/>
            <person name="Bellgard S.E."/>
            <person name="Bellgard M.I."/>
        </authorList>
    </citation>
    <scope>NUCLEOTIDE SEQUENCE</scope>
    <source>
        <tissue evidence="1">Shoot tissue taken approximately 20 cm above the soil surface</tissue>
    </source>
</reference>
<sequence>MQKAAVPKITLGPVLTASCCWLGPCRMASQCRPSA</sequence>
<dbReference type="EMBL" id="GBRH01198259">
    <property type="protein sequence ID" value="JAD99636.1"/>
    <property type="molecule type" value="Transcribed_RNA"/>
</dbReference>
<dbReference type="PROSITE" id="PS51257">
    <property type="entry name" value="PROKAR_LIPOPROTEIN"/>
    <property type="match status" value="1"/>
</dbReference>
<name>A0A0A9EHU9_ARUDO</name>
<accession>A0A0A9EHU9</accession>
<protein>
    <submittedName>
        <fullName evidence="1">Uncharacterized protein</fullName>
    </submittedName>
</protein>